<reference evidence="1" key="1">
    <citation type="submission" date="2014-12" db="EMBL/GenBank/DDBJ databases">
        <title>Genome Sequence of Valsa Canker Pathogens Uncovers a Specific Adaption of Colonization on Woody Bark.</title>
        <authorList>
            <person name="Yin Z."/>
            <person name="Liu H."/>
            <person name="Gao X."/>
            <person name="Li Z."/>
            <person name="Song N."/>
            <person name="Ke X."/>
            <person name="Dai Q."/>
            <person name="Wu Y."/>
            <person name="Sun Y."/>
            <person name="Xu J.-R."/>
            <person name="Kang Z.K."/>
            <person name="Wang L."/>
            <person name="Huang L."/>
        </authorList>
    </citation>
    <scope>NUCLEOTIDE SEQUENCE [LARGE SCALE GENOMIC DNA]</scope>
    <source>
        <strain evidence="1">03-8</strain>
    </source>
</reference>
<accession>A0A194VIE7</accession>
<sequence length="68" mass="7857">MTSFRAPTWQHIGPDKYRQAEPSDHSCTVFLVSAQAEEFPYNSALYFIVIIIEHLEEVTFHLQQCSPT</sequence>
<proteinExistence type="predicted"/>
<evidence type="ECO:0000313" key="2">
    <source>
        <dbReference type="Proteomes" id="UP000078559"/>
    </source>
</evidence>
<organism evidence="1 2">
    <name type="scientific">Cytospora mali</name>
    <name type="common">Apple Valsa canker fungus</name>
    <name type="synonym">Valsa mali</name>
    <dbReference type="NCBI Taxonomy" id="578113"/>
    <lineage>
        <taxon>Eukaryota</taxon>
        <taxon>Fungi</taxon>
        <taxon>Dikarya</taxon>
        <taxon>Ascomycota</taxon>
        <taxon>Pezizomycotina</taxon>
        <taxon>Sordariomycetes</taxon>
        <taxon>Sordariomycetidae</taxon>
        <taxon>Diaporthales</taxon>
        <taxon>Cytosporaceae</taxon>
        <taxon>Cytospora</taxon>
    </lineage>
</organism>
<evidence type="ECO:0000313" key="1">
    <source>
        <dbReference type="EMBL" id="KUI63916.1"/>
    </source>
</evidence>
<keyword evidence="2" id="KW-1185">Reference proteome</keyword>
<gene>
    <name evidence="1" type="ORF">VM1G_12033</name>
</gene>
<dbReference type="Proteomes" id="UP000078559">
    <property type="component" value="Unassembled WGS sequence"/>
</dbReference>
<name>A0A194VIE7_CYTMA</name>
<dbReference type="AlphaFoldDB" id="A0A194VIE7"/>
<dbReference type="EMBL" id="KN796115">
    <property type="protein sequence ID" value="KUI63916.1"/>
    <property type="molecule type" value="Genomic_DNA"/>
</dbReference>
<protein>
    <submittedName>
        <fullName evidence="1">Uncharacterized protein</fullName>
    </submittedName>
</protein>